<comment type="function">
    <text evidence="4">Catalyzes the complicated ring closure reaction between the two acyclic compounds 1-deoxy-D-xylulose-5-phosphate (DXP) and 3-amino-2-oxopropyl phosphate (1-amino-acetone-3-phosphate or AAP) to form pyridoxine 5'-phosphate (PNP) and inorganic phosphate.</text>
</comment>
<dbReference type="InterPro" id="IPR004569">
    <property type="entry name" value="PyrdxlP_synth_PdxJ"/>
</dbReference>
<feature type="binding site" evidence="4">
    <location>
        <position position="52"/>
    </location>
    <ligand>
        <name>1-deoxy-D-xylulose 5-phosphate</name>
        <dbReference type="ChEBI" id="CHEBI:57792"/>
    </ligand>
</feature>
<comment type="catalytic activity">
    <reaction evidence="4">
        <text>3-amino-2-oxopropyl phosphate + 1-deoxy-D-xylulose 5-phosphate = pyridoxine 5'-phosphate + phosphate + 2 H2O + H(+)</text>
        <dbReference type="Rhea" id="RHEA:15265"/>
        <dbReference type="ChEBI" id="CHEBI:15377"/>
        <dbReference type="ChEBI" id="CHEBI:15378"/>
        <dbReference type="ChEBI" id="CHEBI:43474"/>
        <dbReference type="ChEBI" id="CHEBI:57279"/>
        <dbReference type="ChEBI" id="CHEBI:57792"/>
        <dbReference type="ChEBI" id="CHEBI:58589"/>
        <dbReference type="EC" id="2.6.99.2"/>
    </reaction>
</comment>
<feature type="binding site" evidence="4">
    <location>
        <position position="102"/>
    </location>
    <ligand>
        <name>1-deoxy-D-xylulose 5-phosphate</name>
        <dbReference type="ChEBI" id="CHEBI:57792"/>
    </ligand>
</feature>
<feature type="active site" description="Proton acceptor" evidence="4">
    <location>
        <position position="72"/>
    </location>
</feature>
<dbReference type="PANTHER" id="PTHR30456:SF0">
    <property type="entry name" value="PYRIDOXINE 5'-PHOSPHATE SYNTHASE"/>
    <property type="match status" value="1"/>
</dbReference>
<evidence type="ECO:0000313" key="7">
    <source>
        <dbReference type="Proteomes" id="UP000035036"/>
    </source>
</evidence>
<feature type="site" description="Transition state stabilizer" evidence="4">
    <location>
        <position position="153"/>
    </location>
</feature>
<dbReference type="NCBIfam" id="NF003625">
    <property type="entry name" value="PRK05265.1-3"/>
    <property type="match status" value="1"/>
</dbReference>
<feature type="active site" description="Proton donor" evidence="4">
    <location>
        <position position="193"/>
    </location>
</feature>
<feature type="binding site" evidence="4">
    <location>
        <position position="47"/>
    </location>
    <ligand>
        <name>1-deoxy-D-xylulose 5-phosphate</name>
        <dbReference type="ChEBI" id="CHEBI:57792"/>
    </ligand>
</feature>
<dbReference type="Gene3D" id="3.20.20.70">
    <property type="entry name" value="Aldolase class I"/>
    <property type="match status" value="1"/>
</dbReference>
<evidence type="ECO:0000256" key="2">
    <source>
        <dbReference type="ARBA" id="ARBA00022679"/>
    </source>
</evidence>
<evidence type="ECO:0000256" key="5">
    <source>
        <dbReference type="NCBIfam" id="TIGR00559"/>
    </source>
</evidence>
<dbReference type="GO" id="GO:0008615">
    <property type="term" value="P:pyridoxine biosynthetic process"/>
    <property type="evidence" value="ECO:0007669"/>
    <property type="project" value="UniProtKB-UniRule"/>
</dbReference>
<proteinExistence type="inferred from homology"/>
<dbReference type="NCBIfam" id="NF003627">
    <property type="entry name" value="PRK05265.1-5"/>
    <property type="match status" value="1"/>
</dbReference>
<dbReference type="AlphaFoldDB" id="A0A0B5FIL4"/>
<dbReference type="GO" id="GO:0033856">
    <property type="term" value="F:pyridoxine 5'-phosphate synthase activity"/>
    <property type="evidence" value="ECO:0007669"/>
    <property type="project" value="UniProtKB-UniRule"/>
</dbReference>
<dbReference type="Proteomes" id="UP000035036">
    <property type="component" value="Chromosome"/>
</dbReference>
<feature type="binding site" evidence="4">
    <location>
        <position position="194"/>
    </location>
    <ligand>
        <name>3-amino-2-oxopropyl phosphate</name>
        <dbReference type="ChEBI" id="CHEBI:57279"/>
    </ligand>
</feature>
<evidence type="ECO:0000256" key="3">
    <source>
        <dbReference type="ARBA" id="ARBA00023096"/>
    </source>
</evidence>
<comment type="similarity">
    <text evidence="4">Belongs to the PNP synthase family.</text>
</comment>
<evidence type="ECO:0000256" key="4">
    <source>
        <dbReference type="HAMAP-Rule" id="MF_00279"/>
    </source>
</evidence>
<dbReference type="PANTHER" id="PTHR30456">
    <property type="entry name" value="PYRIDOXINE 5'-PHOSPHATE SYNTHASE"/>
    <property type="match status" value="1"/>
</dbReference>
<dbReference type="NCBIfam" id="NF003623">
    <property type="entry name" value="PRK05265.1-1"/>
    <property type="match status" value="1"/>
</dbReference>
<dbReference type="NCBIfam" id="TIGR00559">
    <property type="entry name" value="pdxJ"/>
    <property type="match status" value="1"/>
</dbReference>
<dbReference type="InterPro" id="IPR013785">
    <property type="entry name" value="Aldolase_TIM"/>
</dbReference>
<feature type="binding site" evidence="4">
    <location>
        <begin position="11"/>
        <end position="12"/>
    </location>
    <ligand>
        <name>1-deoxy-D-xylulose 5-phosphate</name>
        <dbReference type="ChEBI" id="CHEBI:57792"/>
    </ligand>
</feature>
<gene>
    <name evidence="4" type="primary">pdxJ</name>
    <name evidence="6" type="ORF">GSUB_12375</name>
</gene>
<reference evidence="6 7" key="1">
    <citation type="journal article" date="2015" name="Genome Announc.">
        <title>Genomes of Geoalkalibacter ferrihydriticus Z-0531T and Geoalkalibacter subterraneus Red1T, Two Haloalkaliphilic Metal-Reducing Deltaproteobacteria.</title>
        <authorList>
            <person name="Badalamenti J.P."/>
            <person name="Krajmalnik-Brown R."/>
            <person name="Torres C.I."/>
            <person name="Bond D.R."/>
        </authorList>
    </citation>
    <scope>NUCLEOTIDE SEQUENCE [LARGE SCALE GENOMIC DNA]</scope>
    <source>
        <strain evidence="6 7">Red1</strain>
    </source>
</reference>
<feature type="binding site" evidence="4">
    <location>
        <position position="20"/>
    </location>
    <ligand>
        <name>3-amino-2-oxopropyl phosphate</name>
        <dbReference type="ChEBI" id="CHEBI:57279"/>
    </ligand>
</feature>
<dbReference type="InterPro" id="IPR036130">
    <property type="entry name" value="Pyridoxine-5'_phos_synth"/>
</dbReference>
<accession>A0A0B5FIL4</accession>
<dbReference type="GO" id="GO:0005829">
    <property type="term" value="C:cytosol"/>
    <property type="evidence" value="ECO:0007669"/>
    <property type="project" value="TreeGrafter"/>
</dbReference>
<feature type="binding site" evidence="4">
    <location>
        <begin position="215"/>
        <end position="216"/>
    </location>
    <ligand>
        <name>3-amino-2-oxopropyl phosphate</name>
        <dbReference type="ChEBI" id="CHEBI:57279"/>
    </ligand>
</feature>
<comment type="subunit">
    <text evidence="4">Homooctamer; tetramer of dimers.</text>
</comment>
<keyword evidence="7" id="KW-1185">Reference proteome</keyword>
<sequence length="241" mass="26215">MKTARLGVNVDHVATVRQARKTHEPDPVTAAALAELAGADGITIHLREDRRHIQDRDLAVLRRTVRSRLNLEMAATDEMVGIALKFRPDEVTLVPEKRQELTTEGGLDVVQNRQTLKNPVALLRDGGISVSLFVDPDPEQIKAAHRLGVDAIEIHTGCYCDAADANVRRAELTKIEQSVRLGQKLGLAVHAGHGLNYDNVREVAALGGIEEFNIGHSIVARAVLVGMDRAVRDMAALIKGS</sequence>
<dbReference type="Pfam" id="PF03740">
    <property type="entry name" value="PdxJ"/>
    <property type="match status" value="1"/>
</dbReference>
<comment type="pathway">
    <text evidence="4">Cofactor biosynthesis; pyridoxine 5'-phosphate biosynthesis; pyridoxine 5'-phosphate from D-erythrose 4-phosphate: step 5/5.</text>
</comment>
<keyword evidence="2 4" id="KW-0808">Transferase</keyword>
<organism evidence="6 7">
    <name type="scientific">Geoalkalibacter subterraneus</name>
    <dbReference type="NCBI Taxonomy" id="483547"/>
    <lineage>
        <taxon>Bacteria</taxon>
        <taxon>Pseudomonadati</taxon>
        <taxon>Thermodesulfobacteriota</taxon>
        <taxon>Desulfuromonadia</taxon>
        <taxon>Desulfuromonadales</taxon>
        <taxon>Geoalkalibacteraceae</taxon>
        <taxon>Geoalkalibacter</taxon>
    </lineage>
</organism>
<comment type="subcellular location">
    <subcellularLocation>
        <location evidence="4">Cytoplasm</location>
    </subcellularLocation>
</comment>
<dbReference type="EMBL" id="CP010311">
    <property type="protein sequence ID" value="AJF07193.1"/>
    <property type="molecule type" value="Genomic_DNA"/>
</dbReference>
<dbReference type="KEGG" id="gsb:GSUB_12375"/>
<keyword evidence="1 4" id="KW-0963">Cytoplasm</keyword>
<dbReference type="EC" id="2.6.99.2" evidence="4 5"/>
<dbReference type="RefSeq" id="WP_040201035.1">
    <property type="nucleotide sequence ID" value="NZ_CP010311.1"/>
</dbReference>
<protein>
    <recommendedName>
        <fullName evidence="4 5">Pyridoxine 5'-phosphate synthase</fullName>
        <shortName evidence="4">PNP synthase</shortName>
        <ecNumber evidence="4 5">2.6.99.2</ecNumber>
    </recommendedName>
</protein>
<dbReference type="SUPFAM" id="SSF63892">
    <property type="entry name" value="Pyridoxine 5'-phosphate synthase"/>
    <property type="match status" value="1"/>
</dbReference>
<dbReference type="OrthoDB" id="9806590at2"/>
<name>A0A0B5FIL4_9BACT</name>
<evidence type="ECO:0000256" key="1">
    <source>
        <dbReference type="ARBA" id="ARBA00022490"/>
    </source>
</evidence>
<dbReference type="STRING" id="483547.GSUB_12375"/>
<dbReference type="CDD" id="cd00003">
    <property type="entry name" value="PNPsynthase"/>
    <property type="match status" value="1"/>
</dbReference>
<dbReference type="UniPathway" id="UPA00244">
    <property type="reaction ID" value="UER00313"/>
</dbReference>
<keyword evidence="3 4" id="KW-0664">Pyridoxine biosynthesis</keyword>
<evidence type="ECO:0000313" key="6">
    <source>
        <dbReference type="EMBL" id="AJF07193.1"/>
    </source>
</evidence>
<dbReference type="HOGENOM" id="CLU_074563_0_0_7"/>
<feature type="binding site" evidence="4">
    <location>
        <position position="9"/>
    </location>
    <ligand>
        <name>3-amino-2-oxopropyl phosphate</name>
        <dbReference type="ChEBI" id="CHEBI:57279"/>
    </ligand>
</feature>
<dbReference type="HAMAP" id="MF_00279">
    <property type="entry name" value="PdxJ"/>
    <property type="match status" value="1"/>
</dbReference>
<feature type="active site" description="Proton acceptor" evidence="4">
    <location>
        <position position="45"/>
    </location>
</feature>